<dbReference type="EMBL" id="AUZX01006313">
    <property type="protein sequence ID" value="EQD64421.1"/>
    <property type="molecule type" value="Genomic_DNA"/>
</dbReference>
<gene>
    <name evidence="2" type="ORF">B1A_08871</name>
</gene>
<dbReference type="GO" id="GO:0003677">
    <property type="term" value="F:DNA binding"/>
    <property type="evidence" value="ECO:0007669"/>
    <property type="project" value="UniProtKB-KW"/>
</dbReference>
<sequence length="222" mass="25506">MFGYLRDVLEDSNVLVFQFSMPIEDARGFALADDLPSIIVINSKDSIEARLFTLMHEFGHILLGETVIDIPDESLANRDNIERWCNAFSASFLLPKQSTEELFREYQGRLVETETLNSLSRKYKVSKAVLLVKMLELDYISKQEFDEVLARYVPKEAEKKTEEKKKMVGVTSDQRCLSEMGNKFVSLIANNFDKDFITYSDALSYLSINSKNFDRVLAKARK</sequence>
<feature type="domain" description="IrrE N-terminal-like" evidence="1">
    <location>
        <begin position="10"/>
        <end position="133"/>
    </location>
</feature>
<dbReference type="InterPro" id="IPR052345">
    <property type="entry name" value="Rad_response_metalloprotease"/>
</dbReference>
<dbReference type="PANTHER" id="PTHR43236">
    <property type="entry name" value="ANTITOXIN HIGA1"/>
    <property type="match status" value="1"/>
</dbReference>
<reference evidence="2" key="1">
    <citation type="submission" date="2013-08" db="EMBL/GenBank/DDBJ databases">
        <authorList>
            <person name="Mendez C."/>
            <person name="Richter M."/>
            <person name="Ferrer M."/>
            <person name="Sanchez J."/>
        </authorList>
    </citation>
    <scope>NUCLEOTIDE SEQUENCE</scope>
</reference>
<reference evidence="2" key="2">
    <citation type="journal article" date="2014" name="ISME J.">
        <title>Microbial stratification in low pH oxic and suboxic macroscopic growths along an acid mine drainage.</title>
        <authorList>
            <person name="Mendez-Garcia C."/>
            <person name="Mesa V."/>
            <person name="Sprenger R.R."/>
            <person name="Richter M."/>
            <person name="Diez M.S."/>
            <person name="Solano J."/>
            <person name="Bargiela R."/>
            <person name="Golyshina O.V."/>
            <person name="Manteca A."/>
            <person name="Ramos J.L."/>
            <person name="Gallego J.R."/>
            <person name="Llorente I."/>
            <person name="Martins Dos Santos V.A."/>
            <person name="Jensen O.N."/>
            <person name="Pelaez A.I."/>
            <person name="Sanchez J."/>
            <person name="Ferrer M."/>
        </authorList>
    </citation>
    <scope>NUCLEOTIDE SEQUENCE</scope>
</reference>
<evidence type="ECO:0000259" key="1">
    <source>
        <dbReference type="Pfam" id="PF06114"/>
    </source>
</evidence>
<accession>T1AUV4</accession>
<dbReference type="AlphaFoldDB" id="T1AUV4"/>
<evidence type="ECO:0000313" key="2">
    <source>
        <dbReference type="EMBL" id="EQD64421.1"/>
    </source>
</evidence>
<dbReference type="PANTHER" id="PTHR43236:SF2">
    <property type="entry name" value="BLL0069 PROTEIN"/>
    <property type="match status" value="1"/>
</dbReference>
<comment type="caution">
    <text evidence="2">The sequence shown here is derived from an EMBL/GenBank/DDBJ whole genome shotgun (WGS) entry which is preliminary data.</text>
</comment>
<proteinExistence type="predicted"/>
<name>T1AUV4_9ZZZZ</name>
<keyword evidence="2" id="KW-0238">DNA-binding</keyword>
<dbReference type="InterPro" id="IPR010359">
    <property type="entry name" value="IrrE_HExxH"/>
</dbReference>
<dbReference type="Gene3D" id="1.10.10.2910">
    <property type="match status" value="1"/>
</dbReference>
<protein>
    <submittedName>
        <fullName evidence="2">DNA-binding protein</fullName>
    </submittedName>
</protein>
<organism evidence="2">
    <name type="scientific">mine drainage metagenome</name>
    <dbReference type="NCBI Taxonomy" id="410659"/>
    <lineage>
        <taxon>unclassified sequences</taxon>
        <taxon>metagenomes</taxon>
        <taxon>ecological metagenomes</taxon>
    </lineage>
</organism>
<dbReference type="Pfam" id="PF06114">
    <property type="entry name" value="Peptidase_M78"/>
    <property type="match status" value="1"/>
</dbReference>